<dbReference type="GO" id="GO:0016746">
    <property type="term" value="F:acyltransferase activity"/>
    <property type="evidence" value="ECO:0007669"/>
    <property type="project" value="UniProtKB-KW"/>
</dbReference>
<dbReference type="RefSeq" id="WP_145417662.1">
    <property type="nucleotide sequence ID" value="NZ_CP036526.1"/>
</dbReference>
<name>A0A517NSM4_9BACT</name>
<evidence type="ECO:0000256" key="3">
    <source>
        <dbReference type="ARBA" id="ARBA00022519"/>
    </source>
</evidence>
<sequence>MSVSPSTSEQVTPRLSRRLIASTLCVAIRLLSFTFLRVNHFYGACVGRVLSVVASDMKHVAETNLRIAFPNQTEGQRRTLLRDYLAEMGKTMTELGPLWSWNRRRISNLITEIRGKEHVTEALSHGKGVIVLVPHFGAWELSGLHLSLEYQVVSLYRPPRLSGLAAFVKNARERFGAVLVPTNVSGVRALRKSLKLNQMTGILPDQDPGDEGSVRAPFFGYSARTMVLVSRLAAKSQSKVVYLAAERLPRGAGYRLHYLPAHPDIASTDELVAASALNQGVEDVIKIAPPQYLWGYKRFRGRIAGKIDPYKQAKQAASKRRAA</sequence>
<keyword evidence="6 7" id="KW-0012">Acyltransferase</keyword>
<dbReference type="PANTHER" id="PTHR30606">
    <property type="entry name" value="LIPID A BIOSYNTHESIS LAUROYL ACYLTRANSFERASE"/>
    <property type="match status" value="1"/>
</dbReference>
<evidence type="ECO:0000313" key="8">
    <source>
        <dbReference type="Proteomes" id="UP000319817"/>
    </source>
</evidence>
<evidence type="ECO:0000256" key="6">
    <source>
        <dbReference type="ARBA" id="ARBA00023315"/>
    </source>
</evidence>
<keyword evidence="3" id="KW-0997">Cell inner membrane</keyword>
<dbReference type="GO" id="GO:0009247">
    <property type="term" value="P:glycolipid biosynthetic process"/>
    <property type="evidence" value="ECO:0007669"/>
    <property type="project" value="UniProtKB-ARBA"/>
</dbReference>
<dbReference type="OrthoDB" id="9801955at2"/>
<evidence type="ECO:0000256" key="2">
    <source>
        <dbReference type="ARBA" id="ARBA00022475"/>
    </source>
</evidence>
<dbReference type="Pfam" id="PF03279">
    <property type="entry name" value="Lip_A_acyltrans"/>
    <property type="match status" value="1"/>
</dbReference>
<protein>
    <submittedName>
        <fullName evidence="7">Lipid A biosynthesis lauroyl acyltransferase</fullName>
        <ecNumber evidence="7">2.3.1.-</ecNumber>
    </submittedName>
</protein>
<gene>
    <name evidence="7" type="primary">htrB_1</name>
    <name evidence="7" type="ORF">K239x_20870</name>
</gene>
<accession>A0A517NSM4</accession>
<keyword evidence="5" id="KW-0472">Membrane</keyword>
<evidence type="ECO:0000313" key="7">
    <source>
        <dbReference type="EMBL" id="QDT10132.1"/>
    </source>
</evidence>
<keyword evidence="4 7" id="KW-0808">Transferase</keyword>
<keyword evidence="8" id="KW-1185">Reference proteome</keyword>
<comment type="subcellular location">
    <subcellularLocation>
        <location evidence="1">Cell inner membrane</location>
    </subcellularLocation>
</comment>
<keyword evidence="2" id="KW-1003">Cell membrane</keyword>
<dbReference type="CDD" id="cd07984">
    <property type="entry name" value="LPLAT_LABLAT-like"/>
    <property type="match status" value="1"/>
</dbReference>
<evidence type="ECO:0000256" key="1">
    <source>
        <dbReference type="ARBA" id="ARBA00004533"/>
    </source>
</evidence>
<dbReference type="EC" id="2.3.1.-" evidence="7"/>
<dbReference type="Proteomes" id="UP000319817">
    <property type="component" value="Chromosome"/>
</dbReference>
<dbReference type="EMBL" id="CP036526">
    <property type="protein sequence ID" value="QDT10132.1"/>
    <property type="molecule type" value="Genomic_DNA"/>
</dbReference>
<dbReference type="GO" id="GO:0005886">
    <property type="term" value="C:plasma membrane"/>
    <property type="evidence" value="ECO:0007669"/>
    <property type="project" value="UniProtKB-SubCell"/>
</dbReference>
<dbReference type="PIRSF" id="PIRSF026649">
    <property type="entry name" value="MsbB"/>
    <property type="match status" value="1"/>
</dbReference>
<dbReference type="AlphaFoldDB" id="A0A517NSM4"/>
<reference evidence="7 8" key="1">
    <citation type="submission" date="2019-02" db="EMBL/GenBank/DDBJ databases">
        <title>Deep-cultivation of Planctomycetes and their phenomic and genomic characterization uncovers novel biology.</title>
        <authorList>
            <person name="Wiegand S."/>
            <person name="Jogler M."/>
            <person name="Boedeker C."/>
            <person name="Pinto D."/>
            <person name="Vollmers J."/>
            <person name="Rivas-Marin E."/>
            <person name="Kohn T."/>
            <person name="Peeters S.H."/>
            <person name="Heuer A."/>
            <person name="Rast P."/>
            <person name="Oberbeckmann S."/>
            <person name="Bunk B."/>
            <person name="Jeske O."/>
            <person name="Meyerdierks A."/>
            <person name="Storesund J.E."/>
            <person name="Kallscheuer N."/>
            <person name="Luecker S."/>
            <person name="Lage O.M."/>
            <person name="Pohl T."/>
            <person name="Merkel B.J."/>
            <person name="Hornburger P."/>
            <person name="Mueller R.-W."/>
            <person name="Bruemmer F."/>
            <person name="Labrenz M."/>
            <person name="Spormann A.M."/>
            <person name="Op den Camp H."/>
            <person name="Overmann J."/>
            <person name="Amann R."/>
            <person name="Jetten M.S.M."/>
            <person name="Mascher T."/>
            <person name="Medema M.H."/>
            <person name="Devos D.P."/>
            <person name="Kaster A.-K."/>
            <person name="Ovreas L."/>
            <person name="Rohde M."/>
            <person name="Galperin M.Y."/>
            <person name="Jogler C."/>
        </authorList>
    </citation>
    <scope>NUCLEOTIDE SEQUENCE [LARGE SCALE GENOMIC DNA]</scope>
    <source>
        <strain evidence="7 8">K23_9</strain>
    </source>
</reference>
<dbReference type="PANTHER" id="PTHR30606:SF10">
    <property type="entry name" value="PHOSPHATIDYLINOSITOL MANNOSIDE ACYLTRANSFERASE"/>
    <property type="match status" value="1"/>
</dbReference>
<evidence type="ECO:0000256" key="4">
    <source>
        <dbReference type="ARBA" id="ARBA00022679"/>
    </source>
</evidence>
<evidence type="ECO:0000256" key="5">
    <source>
        <dbReference type="ARBA" id="ARBA00023136"/>
    </source>
</evidence>
<dbReference type="InterPro" id="IPR004960">
    <property type="entry name" value="LipA_acyltrans"/>
</dbReference>
<proteinExistence type="predicted"/>
<organism evidence="7 8">
    <name type="scientific">Stieleria marina</name>
    <dbReference type="NCBI Taxonomy" id="1930275"/>
    <lineage>
        <taxon>Bacteria</taxon>
        <taxon>Pseudomonadati</taxon>
        <taxon>Planctomycetota</taxon>
        <taxon>Planctomycetia</taxon>
        <taxon>Pirellulales</taxon>
        <taxon>Pirellulaceae</taxon>
        <taxon>Stieleria</taxon>
    </lineage>
</organism>